<evidence type="ECO:0000256" key="1">
    <source>
        <dbReference type="SAM" id="SignalP"/>
    </source>
</evidence>
<protein>
    <submittedName>
        <fullName evidence="2">UrcA family protein</fullName>
    </submittedName>
</protein>
<feature type="signal peptide" evidence="1">
    <location>
        <begin position="1"/>
        <end position="23"/>
    </location>
</feature>
<keyword evidence="1" id="KW-0732">Signal</keyword>
<gene>
    <name evidence="2" type="ORF">SAMN06295955_101883</name>
</gene>
<sequence length="113" mass="12118">MAKLSLLLFAAPLAAAGAAPALAADEVTERRAYVRYGDLDLASAADQQRLRERVARAARKVCSDYSIARVTLRDQLMYVKCRDAAIRDTEPQLAMLFSGGKLASAGPLHVAAN</sequence>
<accession>A0A239EP37</accession>
<evidence type="ECO:0000313" key="3">
    <source>
        <dbReference type="Proteomes" id="UP000198339"/>
    </source>
</evidence>
<dbReference type="AlphaFoldDB" id="A0A239EP37"/>
<evidence type="ECO:0000313" key="2">
    <source>
        <dbReference type="EMBL" id="SNS46319.1"/>
    </source>
</evidence>
<proteinExistence type="predicted"/>
<dbReference type="NCBIfam" id="TIGR04433">
    <property type="entry name" value="UrcA_uranyl"/>
    <property type="match status" value="1"/>
</dbReference>
<name>A0A239EP37_9SPHN</name>
<dbReference type="InterPro" id="IPR030972">
    <property type="entry name" value="UrcA_uranyl"/>
</dbReference>
<dbReference type="OrthoDB" id="7511162at2"/>
<reference evidence="2 3" key="1">
    <citation type="submission" date="2017-06" db="EMBL/GenBank/DDBJ databases">
        <authorList>
            <person name="Kim H.J."/>
            <person name="Triplett B.A."/>
        </authorList>
    </citation>
    <scope>NUCLEOTIDE SEQUENCE [LARGE SCALE GENOMIC DNA]</scope>
    <source>
        <strain evidence="2 3">DS15</strain>
    </source>
</reference>
<dbReference type="RefSeq" id="WP_141133907.1">
    <property type="nucleotide sequence ID" value="NZ_CP076394.1"/>
</dbReference>
<organism evidence="2 3">
    <name type="scientific">Sphingopyxis indica</name>
    <dbReference type="NCBI Taxonomy" id="436663"/>
    <lineage>
        <taxon>Bacteria</taxon>
        <taxon>Pseudomonadati</taxon>
        <taxon>Pseudomonadota</taxon>
        <taxon>Alphaproteobacteria</taxon>
        <taxon>Sphingomonadales</taxon>
        <taxon>Sphingomonadaceae</taxon>
        <taxon>Sphingopyxis</taxon>
    </lineage>
</organism>
<feature type="chain" id="PRO_5012353639" evidence="1">
    <location>
        <begin position="24"/>
        <end position="113"/>
    </location>
</feature>
<keyword evidence="3" id="KW-1185">Reference proteome</keyword>
<dbReference type="Proteomes" id="UP000198339">
    <property type="component" value="Unassembled WGS sequence"/>
</dbReference>
<dbReference type="EMBL" id="FZPA01000001">
    <property type="protein sequence ID" value="SNS46319.1"/>
    <property type="molecule type" value="Genomic_DNA"/>
</dbReference>